<dbReference type="OrthoDB" id="5578329at2759"/>
<sequence length="98" mass="11026">MTTPFQTLDTNASDVQPLHQDKKPQQSNLEYQRQLLAKKIAESDGKFASPTDSMMSPCTAKLQANKKRHYTKAKPLSLQNRFSQVAKQNGEGDKENAF</sequence>
<feature type="compositionally biased region" description="Polar residues" evidence="1">
    <location>
        <begin position="1"/>
        <end position="14"/>
    </location>
</feature>
<comment type="caution">
    <text evidence="2">The sequence shown here is derived from an EMBL/GenBank/DDBJ whole genome shotgun (WGS) entry which is preliminary data.</text>
</comment>
<dbReference type="STRING" id="1097556.R4XA27"/>
<accession>R4XA27</accession>
<dbReference type="Proteomes" id="UP000013776">
    <property type="component" value="Unassembled WGS sequence"/>
</dbReference>
<evidence type="ECO:0008006" key="4">
    <source>
        <dbReference type="Google" id="ProtNLM"/>
    </source>
</evidence>
<name>R4XA27_TAPDE</name>
<evidence type="ECO:0000256" key="1">
    <source>
        <dbReference type="SAM" id="MobiDB-lite"/>
    </source>
</evidence>
<protein>
    <recommendedName>
        <fullName evidence="4">Spo12 family protein</fullName>
    </recommendedName>
</protein>
<dbReference type="AlphaFoldDB" id="R4XA27"/>
<dbReference type="eggNOG" id="ENOG502SBH5">
    <property type="taxonomic scope" value="Eukaryota"/>
</dbReference>
<reference evidence="2 3" key="1">
    <citation type="journal article" date="2013" name="MBio">
        <title>Genome sequencing of the plant pathogen Taphrina deformans, the causal agent of peach leaf curl.</title>
        <authorList>
            <person name="Cisse O.H."/>
            <person name="Almeida J.M.G.C.F."/>
            <person name="Fonseca A."/>
            <person name="Kumar A.A."/>
            <person name="Salojaervi J."/>
            <person name="Overmyer K."/>
            <person name="Hauser P.M."/>
            <person name="Pagni M."/>
        </authorList>
    </citation>
    <scope>NUCLEOTIDE SEQUENCE [LARGE SCALE GENOMIC DNA]</scope>
    <source>
        <strain evidence="3">PYCC 5710 / ATCC 11124 / CBS 356.35 / IMI 108563 / JCM 9778 / NBRC 8474</strain>
    </source>
</reference>
<organism evidence="2 3">
    <name type="scientific">Taphrina deformans (strain PYCC 5710 / ATCC 11124 / CBS 356.35 / IMI 108563 / JCM 9778 / NBRC 8474)</name>
    <name type="common">Peach leaf curl fungus</name>
    <name type="synonym">Lalaria deformans</name>
    <dbReference type="NCBI Taxonomy" id="1097556"/>
    <lineage>
        <taxon>Eukaryota</taxon>
        <taxon>Fungi</taxon>
        <taxon>Dikarya</taxon>
        <taxon>Ascomycota</taxon>
        <taxon>Taphrinomycotina</taxon>
        <taxon>Taphrinomycetes</taxon>
        <taxon>Taphrinales</taxon>
        <taxon>Taphrinaceae</taxon>
        <taxon>Taphrina</taxon>
    </lineage>
</organism>
<dbReference type="VEuPathDB" id="FungiDB:TAPDE_002370"/>
<proteinExistence type="predicted"/>
<keyword evidence="3" id="KW-1185">Reference proteome</keyword>
<dbReference type="EMBL" id="CAHR02000083">
    <property type="protein sequence ID" value="CCG82377.1"/>
    <property type="molecule type" value="Genomic_DNA"/>
</dbReference>
<evidence type="ECO:0000313" key="3">
    <source>
        <dbReference type="Proteomes" id="UP000013776"/>
    </source>
</evidence>
<evidence type="ECO:0000313" key="2">
    <source>
        <dbReference type="EMBL" id="CCG82377.1"/>
    </source>
</evidence>
<dbReference type="Pfam" id="PF05032">
    <property type="entry name" value="Spo12"/>
    <property type="match status" value="1"/>
</dbReference>
<gene>
    <name evidence="2" type="ORF">TAPDE_002370</name>
</gene>
<dbReference type="InterPro" id="IPR007727">
    <property type="entry name" value="Spo12"/>
</dbReference>
<feature type="region of interest" description="Disordered" evidence="1">
    <location>
        <begin position="1"/>
        <end position="27"/>
    </location>
</feature>